<proteinExistence type="predicted"/>
<keyword evidence="2" id="KW-1133">Transmembrane helix</keyword>
<dbReference type="InterPro" id="IPR052894">
    <property type="entry name" value="AsmA-related"/>
</dbReference>
<evidence type="ECO:0000256" key="1">
    <source>
        <dbReference type="SAM" id="MobiDB-lite"/>
    </source>
</evidence>
<evidence type="ECO:0000256" key="2">
    <source>
        <dbReference type="SAM" id="Phobius"/>
    </source>
</evidence>
<evidence type="ECO:0008006" key="5">
    <source>
        <dbReference type="Google" id="ProtNLM"/>
    </source>
</evidence>
<dbReference type="EMBL" id="DMND01000174">
    <property type="protein sequence ID" value="HAN28589.1"/>
    <property type="molecule type" value="Genomic_DNA"/>
</dbReference>
<keyword evidence="2" id="KW-0472">Membrane</keyword>
<keyword evidence="2" id="KW-0812">Transmembrane</keyword>
<dbReference type="STRING" id="1121937.GCA_000423125_00408"/>
<feature type="non-terminal residue" evidence="3">
    <location>
        <position position="524"/>
    </location>
</feature>
<dbReference type="PANTHER" id="PTHR30441:SF8">
    <property type="entry name" value="DUF748 DOMAIN-CONTAINING PROTEIN"/>
    <property type="match status" value="1"/>
</dbReference>
<dbReference type="Pfam" id="PF05359">
    <property type="entry name" value="DUF748"/>
    <property type="match status" value="1"/>
</dbReference>
<name>A0A3C1KPF7_9GAMM</name>
<protein>
    <recommendedName>
        <fullName evidence="5">DUF748 domain-containing protein</fullName>
    </recommendedName>
</protein>
<accession>A0A3C1KPF7</accession>
<dbReference type="InterPro" id="IPR008023">
    <property type="entry name" value="DUF748"/>
</dbReference>
<organism evidence="3 4">
    <name type="scientific">Haliea salexigens</name>
    <dbReference type="NCBI Taxonomy" id="287487"/>
    <lineage>
        <taxon>Bacteria</taxon>
        <taxon>Pseudomonadati</taxon>
        <taxon>Pseudomonadota</taxon>
        <taxon>Gammaproteobacteria</taxon>
        <taxon>Cellvibrionales</taxon>
        <taxon>Halieaceae</taxon>
        <taxon>Haliea</taxon>
    </lineage>
</organism>
<evidence type="ECO:0000313" key="3">
    <source>
        <dbReference type="EMBL" id="HAN28589.1"/>
    </source>
</evidence>
<dbReference type="AlphaFoldDB" id="A0A3C1KPF7"/>
<comment type="caution">
    <text evidence="3">The sequence shown here is derived from an EMBL/GenBank/DDBJ whole genome shotgun (WGS) entry which is preliminary data.</text>
</comment>
<feature type="region of interest" description="Disordered" evidence="1">
    <location>
        <begin position="330"/>
        <end position="349"/>
    </location>
</feature>
<dbReference type="GO" id="GO:0090313">
    <property type="term" value="P:regulation of protein targeting to membrane"/>
    <property type="evidence" value="ECO:0007669"/>
    <property type="project" value="TreeGrafter"/>
</dbReference>
<dbReference type="GO" id="GO:0005886">
    <property type="term" value="C:plasma membrane"/>
    <property type="evidence" value="ECO:0007669"/>
    <property type="project" value="TreeGrafter"/>
</dbReference>
<gene>
    <name evidence="3" type="ORF">DCP75_12865</name>
</gene>
<sequence>MRSAVKGLIIAYTVYLACSMLILLPALNILPHRFLQDQYGRQLNTELILFNPFTLALQVREAALSEPDGDPFMAFSYAEVNLSLASLIHASLVLDKVALQDLSVHLRREENGQLNIADFLPADSPDNDKPDAPLPGITIVDLAFSARRIDFTDNSHPQDYSTHIDDFSLAVTNLSTVKEAGQPYRLSANTEGGGLVLWEAEVSLPASQSSGRLQLTNIDLRPAWRFARPWVTFALARGQLDMGFDYTLDWSDALHYTLAGGTLGIRDVSLTPGEDAQLPDTGIALQALNLAGFSADSAPQTATLDSLKIRGLEVSGWSEGSRVSLAEMLLPPPGDAEADSAPEPPTEPAEFDWSLQLKLAEMEQSALHWRSEFTEPALLQVTPLTAELRDVRWPAREPSAFSLSLAINDAAKFDLAGALHAGTGEGDVAFALESLPLAWFAPNLPAVLRAEIGSGEARTAGTVRLEKFLPQTVDADGAVIDFSMRLRGADDALTRWDSVSWTGLDVQPLARSVNLNELHIEGYQ</sequence>
<dbReference type="PANTHER" id="PTHR30441">
    <property type="entry name" value="DUF748 DOMAIN-CONTAINING PROTEIN"/>
    <property type="match status" value="1"/>
</dbReference>
<feature type="transmembrane region" description="Helical" evidence="2">
    <location>
        <begin position="7"/>
        <end position="27"/>
    </location>
</feature>
<dbReference type="Proteomes" id="UP000259273">
    <property type="component" value="Unassembled WGS sequence"/>
</dbReference>
<evidence type="ECO:0000313" key="4">
    <source>
        <dbReference type="Proteomes" id="UP000259273"/>
    </source>
</evidence>
<reference evidence="3 4" key="1">
    <citation type="journal article" date="2018" name="Nat. Biotechnol.">
        <title>A standardized bacterial taxonomy based on genome phylogeny substantially revises the tree of life.</title>
        <authorList>
            <person name="Parks D.H."/>
            <person name="Chuvochina M."/>
            <person name="Waite D.W."/>
            <person name="Rinke C."/>
            <person name="Skarshewski A."/>
            <person name="Chaumeil P.A."/>
            <person name="Hugenholtz P."/>
        </authorList>
    </citation>
    <scope>NUCLEOTIDE SEQUENCE [LARGE SCALE GENOMIC DNA]</scope>
    <source>
        <strain evidence="3">UBA9158</strain>
    </source>
</reference>